<dbReference type="Proteomes" id="UP001595828">
    <property type="component" value="Unassembled WGS sequence"/>
</dbReference>
<evidence type="ECO:0000256" key="5">
    <source>
        <dbReference type="SAM" id="MobiDB-lite"/>
    </source>
</evidence>
<evidence type="ECO:0000313" key="8">
    <source>
        <dbReference type="EMBL" id="MFC4294574.1"/>
    </source>
</evidence>
<keyword evidence="9" id="KW-1185">Reference proteome</keyword>
<organism evidence="8 9">
    <name type="scientific">Novosphingobium tardum</name>
    <dbReference type="NCBI Taxonomy" id="1538021"/>
    <lineage>
        <taxon>Bacteria</taxon>
        <taxon>Pseudomonadati</taxon>
        <taxon>Pseudomonadota</taxon>
        <taxon>Alphaproteobacteria</taxon>
        <taxon>Sphingomonadales</taxon>
        <taxon>Sphingomonadaceae</taxon>
        <taxon>Novosphingobium</taxon>
    </lineage>
</organism>
<comment type="subcellular location">
    <subcellularLocation>
        <location evidence="1">Membrane</location>
        <topology evidence="1">Single-pass membrane protein</topology>
    </subcellularLocation>
</comment>
<gene>
    <name evidence="8" type="ORF">ACFO0A_05815</name>
</gene>
<keyword evidence="4 6" id="KW-0472">Membrane</keyword>
<reference evidence="9" key="1">
    <citation type="journal article" date="2019" name="Int. J. Syst. Evol. Microbiol.">
        <title>The Global Catalogue of Microorganisms (GCM) 10K type strain sequencing project: providing services to taxonomists for standard genome sequencing and annotation.</title>
        <authorList>
            <consortium name="The Broad Institute Genomics Platform"/>
            <consortium name="The Broad Institute Genome Sequencing Center for Infectious Disease"/>
            <person name="Wu L."/>
            <person name="Ma J."/>
        </authorList>
    </citation>
    <scope>NUCLEOTIDE SEQUENCE [LARGE SCALE GENOMIC DNA]</scope>
    <source>
        <strain evidence="9">CGMCC 1.12989</strain>
    </source>
</reference>
<protein>
    <submittedName>
        <fullName evidence="8">Translocation/assembly module TamB domain-containing protein</fullName>
    </submittedName>
</protein>
<evidence type="ECO:0000256" key="2">
    <source>
        <dbReference type="ARBA" id="ARBA00022692"/>
    </source>
</evidence>
<feature type="region of interest" description="Disordered" evidence="5">
    <location>
        <begin position="1"/>
        <end position="21"/>
    </location>
</feature>
<keyword evidence="3 6" id="KW-1133">Transmembrane helix</keyword>
<name>A0ABV8RP15_9SPHN</name>
<feature type="transmembrane region" description="Helical" evidence="6">
    <location>
        <begin position="29"/>
        <end position="47"/>
    </location>
</feature>
<dbReference type="Pfam" id="PF04357">
    <property type="entry name" value="TamB"/>
    <property type="match status" value="1"/>
</dbReference>
<accession>A0ABV8RP15</accession>
<evidence type="ECO:0000256" key="4">
    <source>
        <dbReference type="ARBA" id="ARBA00023136"/>
    </source>
</evidence>
<evidence type="ECO:0000256" key="3">
    <source>
        <dbReference type="ARBA" id="ARBA00022989"/>
    </source>
</evidence>
<evidence type="ECO:0000256" key="6">
    <source>
        <dbReference type="SAM" id="Phobius"/>
    </source>
</evidence>
<comment type="caution">
    <text evidence="8">The sequence shown here is derived from an EMBL/GenBank/DDBJ whole genome shotgun (WGS) entry which is preliminary data.</text>
</comment>
<evidence type="ECO:0000259" key="7">
    <source>
        <dbReference type="Pfam" id="PF04357"/>
    </source>
</evidence>
<keyword evidence="2 6" id="KW-0812">Transmembrane</keyword>
<sequence length="1397" mass="145562">MDEVAALPDVPSDEPAPRRHRGRRWARRGALLVLGLLAAIVAALLLLDSQIGHRLILDKIAGLSPNSGLKIEVGRIEGSIYDEAILHDLVLKDPDGTFMTVPEADLKWRPLSWLKSGLDIRSLVLHRGELRRLPHLRPGDPNAPMLPQFDIRVDHFAFDRLTVDEAVAGVRRRIDLVAKADIRSGRLLLDVDSKLGGNDAFFAKVDAMPDADKFDVNLLYRAAKGGLLAGVTGAQSAVTAQVFGKGSWTAWRGGAFVTRAGQRFASFRLHNRAGRYSALGELYPGDLVKGTSAAALGKAVALGFDGTFKDSVLTGKLGTTAAAFKLNGGGAVDFARNRFDHVVTKLAVTRPELLLASPRLGGVRLAATLDGAFRDLSIDHVLTIDSLDAGATSARGLRTAGVARWDGARLELPLDLTAEMVVTGNAQLDPRFAGANVRGNLVLAGQSLSSDNLAINLRGLAARLALRGDIRRGGYALSGPVTARGFALPNLGLVDADAKILFKVGSGVPWTLAANAAGRMVRVDNATLASLAGSNIRFSGGVTLGQSAPLLFRNARLNASKLALAIDGRRLADGTTTIAGRGRHVDYGPFTVEAALGKAGPSAVLVFADPYPAAGLADVRVALSPIANGFRIVTSGGSRLGPFDGTLGLFSSPGGPTRIAIERMKVWQTDVTGQLLLGRGGGISGNLALNGGGLDGTIRIDPRGNGQAITALVTARDAHFGGPTPLAIADGRLEANGFIAKGRTSIDATLSGEGISSGRLFIGRFAANAKLVNGSGDITASITGRRGSRFALSGTGRVEPNRIVALAGGEFAGRRIVMPRRAVLTREGDGWRLSPTQIGFGQGILIASGHVLGGITDVDLKMAGMPLSIGDIVMADLGLGGRASGLVTYRAAPGGIPTGSARLMVKGLTRSGLVLTSRPVDLALVAQLSANRLETRAVIYEGGETRGRLQARIAGVPPGGSLVERLSAGNLFAQLRYSGPADALWRLAGVEAFDLTGPVAVAADATGSIANPQVRGAVASTDLRIQSALSGTDLRQVAARGRFNGSQLYLSSIAGTTPGGGRVVGSGSVDLSNLGTQGPGIDLRLAAANALLVNRDDMAATVTGPLRIVSNGNGGTIAGRLRIDKARWQLGRAAGPASLPVVATREINQRADIAPARAASAPWNYLIDARAPNRVDVRGLGLDSEWSADIRLRGAADNPRIFGGADLVRGGYEFAGKRFELSRGRIRFAGEAPPDPQLDLVAQADVDSLSATITIQGTSSAPEITFSSVPALPEEELLARILFGSSITNISAVEALQLGSAVASLRGGGGLDPINKLRSAIGLDRLRIVGADATTGRGTSIAVGKYLGRRFFVEIVTDGQGYSATQLEFRITRWLALLASISTLGDESINARVSKDY</sequence>
<dbReference type="InterPro" id="IPR007452">
    <property type="entry name" value="TamB_C"/>
</dbReference>
<evidence type="ECO:0000256" key="1">
    <source>
        <dbReference type="ARBA" id="ARBA00004167"/>
    </source>
</evidence>
<dbReference type="PANTHER" id="PTHR36985:SF1">
    <property type="entry name" value="TRANSLOCATION AND ASSEMBLY MODULE SUBUNIT TAMB"/>
    <property type="match status" value="1"/>
</dbReference>
<evidence type="ECO:0000313" key="9">
    <source>
        <dbReference type="Proteomes" id="UP001595828"/>
    </source>
</evidence>
<dbReference type="EMBL" id="JBHSDR010000003">
    <property type="protein sequence ID" value="MFC4294574.1"/>
    <property type="molecule type" value="Genomic_DNA"/>
</dbReference>
<feature type="domain" description="Translocation and assembly module TamB C-terminal" evidence="7">
    <location>
        <begin position="1055"/>
        <end position="1384"/>
    </location>
</feature>
<dbReference type="PANTHER" id="PTHR36985">
    <property type="entry name" value="TRANSLOCATION AND ASSEMBLY MODULE SUBUNIT TAMB"/>
    <property type="match status" value="1"/>
</dbReference>
<proteinExistence type="predicted"/>
<dbReference type="RefSeq" id="WP_379538023.1">
    <property type="nucleotide sequence ID" value="NZ_JBHSDR010000003.1"/>
</dbReference>